<evidence type="ECO:0000256" key="10">
    <source>
        <dbReference type="PIRNR" id="PIRNR032582"/>
    </source>
</evidence>
<evidence type="ECO:0000256" key="5">
    <source>
        <dbReference type="ARBA" id="ARBA00022759"/>
    </source>
</evidence>
<dbReference type="SUPFAM" id="SSF143430">
    <property type="entry name" value="TTP0101/SSO1404-like"/>
    <property type="match status" value="1"/>
</dbReference>
<dbReference type="PIRSF" id="PIRSF032582">
    <property type="entry name" value="Cas2"/>
    <property type="match status" value="1"/>
</dbReference>
<reference evidence="12" key="1">
    <citation type="submission" date="2017-08" db="EMBL/GenBank/DDBJ databases">
        <authorList>
            <person name="Grouzdev D.S."/>
            <person name="Gaisin V.A."/>
            <person name="Rysina M.S."/>
            <person name="Gorlenko V.M."/>
        </authorList>
    </citation>
    <scope>NUCLEOTIDE SEQUENCE [LARGE SCALE GENOMIC DNA]</scope>
    <source>
        <strain evidence="12">Kir15-3F</strain>
    </source>
</reference>
<dbReference type="GO" id="GO:0051607">
    <property type="term" value="P:defense response to virus"/>
    <property type="evidence" value="ECO:0007669"/>
    <property type="project" value="UniProtKB-UniRule"/>
</dbReference>
<keyword evidence="4 9" id="KW-0479">Metal-binding</keyword>
<comment type="similarity">
    <text evidence="2 9 10">Belongs to the CRISPR-associated endoribonuclease Cas2 protein family.</text>
</comment>
<comment type="subunit">
    <text evidence="9">Homodimer, forms a heterotetramer with a Cas1 homodimer.</text>
</comment>
<dbReference type="HAMAP" id="MF_01471">
    <property type="entry name" value="Cas2"/>
    <property type="match status" value="1"/>
</dbReference>
<dbReference type="GO" id="GO:0004521">
    <property type="term" value="F:RNA endonuclease activity"/>
    <property type="evidence" value="ECO:0007669"/>
    <property type="project" value="UniProtKB-UniRule"/>
</dbReference>
<keyword evidence="7 9" id="KW-0460">Magnesium</keyword>
<evidence type="ECO:0000256" key="2">
    <source>
        <dbReference type="ARBA" id="ARBA00009959"/>
    </source>
</evidence>
<dbReference type="CDD" id="cd09725">
    <property type="entry name" value="Cas2_I_II_III"/>
    <property type="match status" value="1"/>
</dbReference>
<dbReference type="PANTHER" id="PTHR34405">
    <property type="entry name" value="CRISPR-ASSOCIATED ENDORIBONUCLEASE CAS2"/>
    <property type="match status" value="1"/>
</dbReference>
<evidence type="ECO:0000256" key="9">
    <source>
        <dbReference type="HAMAP-Rule" id="MF_01471"/>
    </source>
</evidence>
<organism evidence="11 12">
    <name type="scientific">Candidatus Viridilinea mediisalina</name>
    <dbReference type="NCBI Taxonomy" id="2024553"/>
    <lineage>
        <taxon>Bacteria</taxon>
        <taxon>Bacillati</taxon>
        <taxon>Chloroflexota</taxon>
        <taxon>Chloroflexia</taxon>
        <taxon>Chloroflexales</taxon>
        <taxon>Chloroflexineae</taxon>
        <taxon>Oscillochloridaceae</taxon>
        <taxon>Candidatus Viridilinea</taxon>
    </lineage>
</organism>
<evidence type="ECO:0000256" key="3">
    <source>
        <dbReference type="ARBA" id="ARBA00022722"/>
    </source>
</evidence>
<keyword evidence="6 9" id="KW-0378">Hydrolase</keyword>
<dbReference type="GO" id="GO:0016787">
    <property type="term" value="F:hydrolase activity"/>
    <property type="evidence" value="ECO:0007669"/>
    <property type="project" value="UniProtKB-KW"/>
</dbReference>
<protein>
    <recommendedName>
        <fullName evidence="9">CRISPR-associated endoribonuclease Cas2</fullName>
        <ecNumber evidence="9">3.1.-.-</ecNumber>
    </recommendedName>
</protein>
<keyword evidence="5 9" id="KW-0255">Endonuclease</keyword>
<dbReference type="OrthoDB" id="9798176at2"/>
<proteinExistence type="inferred from homology"/>
<dbReference type="Gene3D" id="3.30.70.240">
    <property type="match status" value="1"/>
</dbReference>
<evidence type="ECO:0000256" key="4">
    <source>
        <dbReference type="ARBA" id="ARBA00022723"/>
    </source>
</evidence>
<dbReference type="InterPro" id="IPR021127">
    <property type="entry name" value="CRISPR_associated_Cas2"/>
</dbReference>
<evidence type="ECO:0000256" key="8">
    <source>
        <dbReference type="ARBA" id="ARBA00023118"/>
    </source>
</evidence>
<evidence type="ECO:0000256" key="1">
    <source>
        <dbReference type="ARBA" id="ARBA00001946"/>
    </source>
</evidence>
<dbReference type="EC" id="3.1.-.-" evidence="9"/>
<dbReference type="AlphaFoldDB" id="A0A2A6RMG8"/>
<keyword evidence="12" id="KW-1185">Reference proteome</keyword>
<dbReference type="EMBL" id="NQWI01000015">
    <property type="protein sequence ID" value="PDW04078.1"/>
    <property type="molecule type" value="Genomic_DNA"/>
</dbReference>
<feature type="binding site" evidence="9">
    <location>
        <position position="8"/>
    </location>
    <ligand>
        <name>Mg(2+)</name>
        <dbReference type="ChEBI" id="CHEBI:18420"/>
        <note>catalytic</note>
    </ligand>
</feature>
<sequence>MFTIISYDIVNDKRRTKVMKLLKGYGQRVQYSVFECQLNPTELINLTRQLLALIDRNTDSIRCYRLDADAVQRIAIYGIGRVTTEPTHWLV</sequence>
<comment type="function">
    <text evidence="9">CRISPR (clustered regularly interspaced short palindromic repeat), is an adaptive immune system that provides protection against mobile genetic elements (viruses, transposable elements and conjugative plasmids). CRISPR clusters contain sequences complementary to antecedent mobile elements and target invading nucleic acids. CRISPR clusters are transcribed and processed into CRISPR RNA (crRNA). Functions as a ssRNA-specific endoribonuclease. Involved in the integration of spacer DNA into the CRISPR cassette.</text>
</comment>
<dbReference type="PANTHER" id="PTHR34405:SF3">
    <property type="entry name" value="CRISPR-ASSOCIATED ENDORIBONUCLEASE CAS2 3"/>
    <property type="match status" value="1"/>
</dbReference>
<evidence type="ECO:0000256" key="7">
    <source>
        <dbReference type="ARBA" id="ARBA00022842"/>
    </source>
</evidence>
<keyword evidence="3 9" id="KW-0540">Nuclease</keyword>
<evidence type="ECO:0000256" key="6">
    <source>
        <dbReference type="ARBA" id="ARBA00022801"/>
    </source>
</evidence>
<comment type="caution">
    <text evidence="11">The sequence shown here is derived from an EMBL/GenBank/DDBJ whole genome shotgun (WGS) entry which is preliminary data.</text>
</comment>
<evidence type="ECO:0000313" key="12">
    <source>
        <dbReference type="Proteomes" id="UP000220527"/>
    </source>
</evidence>
<dbReference type="GO" id="GO:0043571">
    <property type="term" value="P:maintenance of CRISPR repeat elements"/>
    <property type="evidence" value="ECO:0007669"/>
    <property type="project" value="UniProtKB-UniRule"/>
</dbReference>
<keyword evidence="8 9" id="KW-0051">Antiviral defense</keyword>
<dbReference type="Pfam" id="PF09827">
    <property type="entry name" value="CRISPR_Cas2"/>
    <property type="match status" value="1"/>
</dbReference>
<comment type="cofactor">
    <cofactor evidence="1 9">
        <name>Mg(2+)</name>
        <dbReference type="ChEBI" id="CHEBI:18420"/>
    </cofactor>
</comment>
<dbReference type="Proteomes" id="UP000220527">
    <property type="component" value="Unassembled WGS sequence"/>
</dbReference>
<evidence type="ECO:0000313" key="11">
    <source>
        <dbReference type="EMBL" id="PDW04078.1"/>
    </source>
</evidence>
<name>A0A2A6RMG8_9CHLR</name>
<dbReference type="InterPro" id="IPR019199">
    <property type="entry name" value="Virulence_VapD/CRISPR_Cas2"/>
</dbReference>
<dbReference type="RefSeq" id="WP_097643021.1">
    <property type="nucleotide sequence ID" value="NZ_NQWI01000015.1"/>
</dbReference>
<accession>A0A2A6RMG8</accession>
<gene>
    <name evidence="9 11" type="primary">cas2</name>
    <name evidence="11" type="ORF">CJ255_05140</name>
</gene>
<dbReference type="NCBIfam" id="TIGR01573">
    <property type="entry name" value="cas2"/>
    <property type="match status" value="1"/>
</dbReference>
<dbReference type="GO" id="GO:0046872">
    <property type="term" value="F:metal ion binding"/>
    <property type="evidence" value="ECO:0007669"/>
    <property type="project" value="UniProtKB-UniRule"/>
</dbReference>